<sequence length="26" mass="2710">MNVTGWSSSRGSRGARQCRSSPGTSP</sequence>
<protein>
    <submittedName>
        <fullName evidence="2">Uncharacterized protein</fullName>
    </submittedName>
</protein>
<evidence type="ECO:0000313" key="2">
    <source>
        <dbReference type="EMBL" id="JAD23529.1"/>
    </source>
</evidence>
<dbReference type="AlphaFoldDB" id="A0A0A8YC27"/>
<proteinExistence type="predicted"/>
<accession>A0A0A8YC27</accession>
<reference evidence="2" key="1">
    <citation type="submission" date="2014-09" db="EMBL/GenBank/DDBJ databases">
        <authorList>
            <person name="Magalhaes I.L.F."/>
            <person name="Oliveira U."/>
            <person name="Santos F.R."/>
            <person name="Vidigal T.H.D.A."/>
            <person name="Brescovit A.D."/>
            <person name="Santos A.J."/>
        </authorList>
    </citation>
    <scope>NUCLEOTIDE SEQUENCE</scope>
    <source>
        <tissue evidence="2">Shoot tissue taken approximately 20 cm above the soil surface</tissue>
    </source>
</reference>
<evidence type="ECO:0000256" key="1">
    <source>
        <dbReference type="SAM" id="MobiDB-lite"/>
    </source>
</evidence>
<name>A0A0A8YC27_ARUDO</name>
<organism evidence="2">
    <name type="scientific">Arundo donax</name>
    <name type="common">Giant reed</name>
    <name type="synonym">Donax arundinaceus</name>
    <dbReference type="NCBI Taxonomy" id="35708"/>
    <lineage>
        <taxon>Eukaryota</taxon>
        <taxon>Viridiplantae</taxon>
        <taxon>Streptophyta</taxon>
        <taxon>Embryophyta</taxon>
        <taxon>Tracheophyta</taxon>
        <taxon>Spermatophyta</taxon>
        <taxon>Magnoliopsida</taxon>
        <taxon>Liliopsida</taxon>
        <taxon>Poales</taxon>
        <taxon>Poaceae</taxon>
        <taxon>PACMAD clade</taxon>
        <taxon>Arundinoideae</taxon>
        <taxon>Arundineae</taxon>
        <taxon>Arundo</taxon>
    </lineage>
</organism>
<reference evidence="2" key="2">
    <citation type="journal article" date="2015" name="Data Brief">
        <title>Shoot transcriptome of the giant reed, Arundo donax.</title>
        <authorList>
            <person name="Barrero R.A."/>
            <person name="Guerrero F.D."/>
            <person name="Moolhuijzen P."/>
            <person name="Goolsby J.A."/>
            <person name="Tidwell J."/>
            <person name="Bellgard S.E."/>
            <person name="Bellgard M.I."/>
        </authorList>
    </citation>
    <scope>NUCLEOTIDE SEQUENCE</scope>
    <source>
        <tissue evidence="2">Shoot tissue taken approximately 20 cm above the soil surface</tissue>
    </source>
</reference>
<dbReference type="EMBL" id="GBRH01274366">
    <property type="protein sequence ID" value="JAD23529.1"/>
    <property type="molecule type" value="Transcribed_RNA"/>
</dbReference>
<feature type="region of interest" description="Disordered" evidence="1">
    <location>
        <begin position="1"/>
        <end position="26"/>
    </location>
</feature>